<dbReference type="EMBL" id="QLMJ01000021">
    <property type="protein sequence ID" value="RAK27946.1"/>
    <property type="molecule type" value="Genomic_DNA"/>
</dbReference>
<feature type="domain" description="NACHT N-terminal Helical" evidence="1">
    <location>
        <begin position="7"/>
        <end position="70"/>
    </location>
</feature>
<name>A0A327Z0L7_9ACTN</name>
<evidence type="ECO:0000313" key="3">
    <source>
        <dbReference type="Proteomes" id="UP000249341"/>
    </source>
</evidence>
<organism evidence="2 3">
    <name type="scientific">Actinoplanes lutulentus</name>
    <dbReference type="NCBI Taxonomy" id="1287878"/>
    <lineage>
        <taxon>Bacteria</taxon>
        <taxon>Bacillati</taxon>
        <taxon>Actinomycetota</taxon>
        <taxon>Actinomycetes</taxon>
        <taxon>Micromonosporales</taxon>
        <taxon>Micromonosporaceae</taxon>
        <taxon>Actinoplanes</taxon>
    </lineage>
</organism>
<comment type="caution">
    <text evidence="2">The sequence shown here is derived from an EMBL/GenBank/DDBJ whole genome shotgun (WGS) entry which is preliminary data.</text>
</comment>
<evidence type="ECO:0000313" key="2">
    <source>
        <dbReference type="EMBL" id="RAK27946.1"/>
    </source>
</evidence>
<proteinExistence type="predicted"/>
<protein>
    <recommendedName>
        <fullName evidence="1">NACHT N-terminal Helical domain-containing protein</fullName>
    </recommendedName>
</protein>
<evidence type="ECO:0000259" key="1">
    <source>
        <dbReference type="Pfam" id="PF22738"/>
    </source>
</evidence>
<accession>A0A327Z0L7</accession>
<gene>
    <name evidence="2" type="ORF">B0I29_12142</name>
</gene>
<dbReference type="Proteomes" id="UP000249341">
    <property type="component" value="Unassembled WGS sequence"/>
</dbReference>
<reference evidence="2 3" key="1">
    <citation type="submission" date="2018-06" db="EMBL/GenBank/DDBJ databases">
        <title>Genomic Encyclopedia of Type Strains, Phase III (KMG-III): the genomes of soil and plant-associated and newly described type strains.</title>
        <authorList>
            <person name="Whitman W."/>
        </authorList>
    </citation>
    <scope>NUCLEOTIDE SEQUENCE [LARGE SCALE GENOMIC DNA]</scope>
    <source>
        <strain evidence="2 3">CGMCC 4.7090</strain>
    </source>
</reference>
<dbReference type="Pfam" id="PF22738">
    <property type="entry name" value="NNH7"/>
    <property type="match status" value="1"/>
</dbReference>
<dbReference type="InterPro" id="IPR054567">
    <property type="entry name" value="NNH7"/>
</dbReference>
<keyword evidence="3" id="KW-1185">Reference proteome</keyword>
<sequence length="70" mass="7460">MMDGMSRSLSYTDAVRLLGGTDSKIVSAVEKIVGGVLLGGAPVIPAFLSWFDAKSEFVRLSNDLIRSLAE</sequence>
<dbReference type="AlphaFoldDB" id="A0A327Z0L7"/>